<dbReference type="AlphaFoldDB" id="A0A2M8KTG7"/>
<name>A0A2M8KTG7_9BACT</name>
<dbReference type="Proteomes" id="UP000229554">
    <property type="component" value="Unassembled WGS sequence"/>
</dbReference>
<evidence type="ECO:0000313" key="2">
    <source>
        <dbReference type="Proteomes" id="UP000229554"/>
    </source>
</evidence>
<evidence type="ECO:0008006" key="3">
    <source>
        <dbReference type="Google" id="ProtNLM"/>
    </source>
</evidence>
<proteinExistence type="predicted"/>
<sequence>MQKYTIVDASEARNNFFKIIDSVYTDKKTFIVKKAGIPLVQVTYLENKRKDPMAFAGIWARVPEKRLAKRILLLRKDKTTKSLPDTQP</sequence>
<comment type="caution">
    <text evidence="1">The sequence shown here is derived from an EMBL/GenBank/DDBJ whole genome shotgun (WGS) entry which is preliminary data.</text>
</comment>
<accession>A0A2M8KTG7</accession>
<evidence type="ECO:0000313" key="1">
    <source>
        <dbReference type="EMBL" id="PJE63170.1"/>
    </source>
</evidence>
<gene>
    <name evidence="1" type="ORF">COU88_00990</name>
</gene>
<reference evidence="2" key="1">
    <citation type="submission" date="2017-09" db="EMBL/GenBank/DDBJ databases">
        <title>Depth-based differentiation of microbial function through sediment-hosted aquifers and enrichment of novel symbionts in the deep terrestrial subsurface.</title>
        <authorList>
            <person name="Probst A.J."/>
            <person name="Ladd B."/>
            <person name="Jarett J.K."/>
            <person name="Geller-Mcgrath D.E."/>
            <person name="Sieber C.M.K."/>
            <person name="Emerson J.B."/>
            <person name="Anantharaman K."/>
            <person name="Thomas B.C."/>
            <person name="Malmstrom R."/>
            <person name="Stieglmeier M."/>
            <person name="Klingl A."/>
            <person name="Woyke T."/>
            <person name="Ryan C.M."/>
            <person name="Banfield J.F."/>
        </authorList>
    </citation>
    <scope>NUCLEOTIDE SEQUENCE [LARGE SCALE GENOMIC DNA]</scope>
</reference>
<protein>
    <recommendedName>
        <fullName evidence="3">Antitoxin</fullName>
    </recommendedName>
</protein>
<dbReference type="EMBL" id="PFED01000042">
    <property type="protein sequence ID" value="PJE63170.1"/>
    <property type="molecule type" value="Genomic_DNA"/>
</dbReference>
<organism evidence="1 2">
    <name type="scientific">Candidatus Roizmanbacteria bacterium CG10_big_fil_rev_8_21_14_0_10_39_6</name>
    <dbReference type="NCBI Taxonomy" id="1974853"/>
    <lineage>
        <taxon>Bacteria</taxon>
        <taxon>Candidatus Roizmaniibacteriota</taxon>
    </lineage>
</organism>